<gene>
    <name evidence="4" type="ORF">FRACYDRAFT_246551</name>
</gene>
<feature type="compositionally biased region" description="Low complexity" evidence="2">
    <location>
        <begin position="55"/>
        <end position="75"/>
    </location>
</feature>
<name>A0A1E7EXH7_9STRA</name>
<dbReference type="OrthoDB" id="44420at2759"/>
<proteinExistence type="predicted"/>
<feature type="transmembrane region" description="Helical" evidence="3">
    <location>
        <begin position="122"/>
        <end position="144"/>
    </location>
</feature>
<evidence type="ECO:0000256" key="3">
    <source>
        <dbReference type="SAM" id="Phobius"/>
    </source>
</evidence>
<evidence type="ECO:0000256" key="2">
    <source>
        <dbReference type="SAM" id="MobiDB-lite"/>
    </source>
</evidence>
<feature type="coiled-coil region" evidence="1">
    <location>
        <begin position="230"/>
        <end position="257"/>
    </location>
</feature>
<evidence type="ECO:0000256" key="1">
    <source>
        <dbReference type="SAM" id="Coils"/>
    </source>
</evidence>
<dbReference type="KEGG" id="fcy:FRACYDRAFT_246551"/>
<feature type="coiled-coil region" evidence="1">
    <location>
        <begin position="580"/>
        <end position="612"/>
    </location>
</feature>
<keyword evidence="1" id="KW-0175">Coiled coil</keyword>
<reference evidence="4 5" key="1">
    <citation type="submission" date="2016-09" db="EMBL/GenBank/DDBJ databases">
        <title>Extensive genetic diversity and differential bi-allelic expression allows diatom success in the polar Southern Ocean.</title>
        <authorList>
            <consortium name="DOE Joint Genome Institute"/>
            <person name="Mock T."/>
            <person name="Otillar R.P."/>
            <person name="Strauss J."/>
            <person name="Dupont C."/>
            <person name="Frickenhaus S."/>
            <person name="Maumus F."/>
            <person name="Mcmullan M."/>
            <person name="Sanges R."/>
            <person name="Schmutz J."/>
            <person name="Toseland A."/>
            <person name="Valas R."/>
            <person name="Veluchamy A."/>
            <person name="Ward B.J."/>
            <person name="Allen A."/>
            <person name="Barry K."/>
            <person name="Falciatore A."/>
            <person name="Ferrante M."/>
            <person name="Fortunato A.E."/>
            <person name="Gloeckner G."/>
            <person name="Gruber A."/>
            <person name="Hipkin R."/>
            <person name="Janech M."/>
            <person name="Kroth P."/>
            <person name="Leese F."/>
            <person name="Lindquist E."/>
            <person name="Lyon B.R."/>
            <person name="Martin J."/>
            <person name="Mayer C."/>
            <person name="Parker M."/>
            <person name="Quesneville H."/>
            <person name="Raymond J."/>
            <person name="Uhlig C."/>
            <person name="Valentin K.U."/>
            <person name="Worden A.Z."/>
            <person name="Armbrust E.V."/>
            <person name="Bowler C."/>
            <person name="Green B."/>
            <person name="Moulton V."/>
            <person name="Van Oosterhout C."/>
            <person name="Grigoriev I."/>
        </authorList>
    </citation>
    <scope>NUCLEOTIDE SEQUENCE [LARGE SCALE GENOMIC DNA]</scope>
    <source>
        <strain evidence="4 5">CCMP1102</strain>
    </source>
</reference>
<dbReference type="EMBL" id="KV784370">
    <property type="protein sequence ID" value="OEU10740.1"/>
    <property type="molecule type" value="Genomic_DNA"/>
</dbReference>
<evidence type="ECO:0000313" key="4">
    <source>
        <dbReference type="EMBL" id="OEU10740.1"/>
    </source>
</evidence>
<keyword evidence="3" id="KW-0472">Membrane</keyword>
<dbReference type="Proteomes" id="UP000095751">
    <property type="component" value="Unassembled WGS sequence"/>
</dbReference>
<dbReference type="AlphaFoldDB" id="A0A1E7EXH7"/>
<feature type="region of interest" description="Disordered" evidence="2">
    <location>
        <begin position="627"/>
        <end position="651"/>
    </location>
</feature>
<dbReference type="InParanoid" id="A0A1E7EXH7"/>
<protein>
    <submittedName>
        <fullName evidence="4">Uncharacterized protein</fullName>
    </submittedName>
</protein>
<accession>A0A1E7EXH7</accession>
<keyword evidence="5" id="KW-1185">Reference proteome</keyword>
<feature type="compositionally biased region" description="Polar residues" evidence="2">
    <location>
        <begin position="86"/>
        <end position="100"/>
    </location>
</feature>
<feature type="compositionally biased region" description="Basic and acidic residues" evidence="2">
    <location>
        <begin position="629"/>
        <end position="638"/>
    </location>
</feature>
<feature type="region of interest" description="Disordered" evidence="2">
    <location>
        <begin position="55"/>
        <end position="118"/>
    </location>
</feature>
<organism evidence="4 5">
    <name type="scientific">Fragilariopsis cylindrus CCMP1102</name>
    <dbReference type="NCBI Taxonomy" id="635003"/>
    <lineage>
        <taxon>Eukaryota</taxon>
        <taxon>Sar</taxon>
        <taxon>Stramenopiles</taxon>
        <taxon>Ochrophyta</taxon>
        <taxon>Bacillariophyta</taxon>
        <taxon>Bacillariophyceae</taxon>
        <taxon>Bacillariophycidae</taxon>
        <taxon>Bacillariales</taxon>
        <taxon>Bacillariaceae</taxon>
        <taxon>Fragilariopsis</taxon>
    </lineage>
</organism>
<keyword evidence="3" id="KW-1133">Transmembrane helix</keyword>
<sequence>MENKDNMKKIKDDASTPTVDDVAVAVASHHTSASMPPSATAASFIPPSTITSILKTTTTNNDNSNNNDSGQSSPSRQRRRRKQQQAPMSNGSGISIDSASRSIGHRGGGGGKRRNKKDTGKSYFSIPYFVALIVILMITIQLILNTTLHNNRIDTTSDNNNNGKLRKGSGNTINDILLQDHHDQLTIVKNSYDVLLKNTINYNISSASQYNNIRDQSNVNNRNDKISSNDLLLQQQMDNMRSEISNLESKSMKYVDDSRFFPFVIRDSRHLTPTQINHDFHIFDYVDLTQAKQPKSKHSQLFHNARLVVDDILENYRSNLTGSQKKKAVSAVEPNEAPCQYYSVKCYRQKILQVFSYVLRKFPNVEYYFYIEADNDLCVPMTMVKDLALTEKRYFINTGIGFSGWIMSRSFLTDFIRLYGNTTLDGPVTKIINSTTKIGETEIIKEEPEIRPDVLASYYLTDRQAWAVTRQYWVSHTTLESLGIASLTVKDRRKDSTGERMKLDKHLPRCLEPRRGKWKVSRRKPFLDPRDRFGWDYFDYDVCPNELLFPCGGPDQLKKSIAEDWRIANETGALAKWKRVEEVKKKKEEEKLKKAAVDAKATEKKKEEEKLKKVAVDAKATKKAAADAAKVKASEESKKKKISMMIESLKK</sequence>
<evidence type="ECO:0000313" key="5">
    <source>
        <dbReference type="Proteomes" id="UP000095751"/>
    </source>
</evidence>
<keyword evidence="3" id="KW-0812">Transmembrane</keyword>